<dbReference type="FunFam" id="3.30.565.10:FF:000010">
    <property type="entry name" value="Sensor histidine kinase RcsC"/>
    <property type="match status" value="1"/>
</dbReference>
<dbReference type="Gene3D" id="1.10.287.130">
    <property type="match status" value="1"/>
</dbReference>
<dbReference type="InterPro" id="IPR005467">
    <property type="entry name" value="His_kinase_dom"/>
</dbReference>
<dbReference type="InterPro" id="IPR003594">
    <property type="entry name" value="HATPase_dom"/>
</dbReference>
<dbReference type="GO" id="GO:0005524">
    <property type="term" value="F:ATP binding"/>
    <property type="evidence" value="ECO:0007669"/>
    <property type="project" value="UniProtKB-KW"/>
</dbReference>
<evidence type="ECO:0000256" key="6">
    <source>
        <dbReference type="ARBA" id="ARBA00022741"/>
    </source>
</evidence>
<evidence type="ECO:0000256" key="3">
    <source>
        <dbReference type="ARBA" id="ARBA00012438"/>
    </source>
</evidence>
<sequence>MGSAFRCGPMVHTGYNPALVLLSIAIAVFASYAALDLGARVRRATEGPRWSWIAGAAIAMGGGIWAMHFVGMLAFEMGLPAAYDLKITLLSLVIAVGVTAGAFAWVAAKGTGIGSLLVAGPLMGVGVAAMHYTGMAAMRVAGNFAYDPAIVAVSVAIAVTAATAALWLAFRQNNVWQKLLAACVMGLAVAGMHYTGMAAATFTAQAAGAQPAHATVLGANQANLALSVAGVTFVILFLAMMAGSLDQRRTQRRLHVSEARFRSAVQAVRGVMWTADVNGNFIEEQPGWEAITGQAFDEYRGDGWLAAAHPDDRSIIEKGWAEAVRTGTPYIADQRLRSSDGIWRHYHVQTIPVRDPNGTIREWVGVHEDVTERHAYETALREARDDAEEASQAKSQFLANMSHELRTPLSAIIGYAELLLEEVEDGAAAEDLTVDIKKIEGNARHLLGLINDVLDLSKVESGKMDVYAETFDVANVVEDVVATAKTLAEKKGNRLVLEIAADAGSMNTDITKLRQILLNLLSNAAKFTQDGKITLTMTRQGEMALFRVSDTGIGMSPEQLERLFQRFSQADASTTRRFGGTGLGLALTKAFSAMLGGEVTVESRQNEGSTFTLRLPVVYAEPASAPAEVPSIAAQPPADMEVEPGKAVLVVDDDPAQRELMTRFLAREGFATLTAGDGETGLAMAKEMRPRAILLDVMMPGMDGWTVLSRLKADPDLAAIPVVMVTLVNERSLASSLGAVDYVPKPVRWEEFRQVMDRFRDEAGDVLVVDDDQDARDRVRHALERDGWTVAEAGNGQEALDKVAIAPPRVILLDLTMPVMDGFTFLHSLRERPGGRDIPVIVLSARALTPQDRQKLQSAVKVIAKGAVSLRDVAVDVRNAVN</sequence>
<keyword evidence="11" id="KW-0131">Cell cycle</keyword>
<dbReference type="InterPro" id="IPR035965">
    <property type="entry name" value="PAS-like_dom_sf"/>
</dbReference>
<evidence type="ECO:0000256" key="14">
    <source>
        <dbReference type="SAM" id="Coils"/>
    </source>
</evidence>
<evidence type="ECO:0000256" key="1">
    <source>
        <dbReference type="ARBA" id="ARBA00000085"/>
    </source>
</evidence>
<proteinExistence type="predicted"/>
<dbReference type="RefSeq" id="WP_373288966.1">
    <property type="nucleotide sequence ID" value="NZ_BMIQ01000003.1"/>
</dbReference>
<feature type="domain" description="Response regulatory" evidence="16">
    <location>
        <begin position="765"/>
        <end position="880"/>
    </location>
</feature>
<feature type="transmembrane region" description="Helical" evidence="13">
    <location>
        <begin position="115"/>
        <end position="137"/>
    </location>
</feature>
<evidence type="ECO:0000256" key="7">
    <source>
        <dbReference type="ARBA" id="ARBA00022777"/>
    </source>
</evidence>
<dbReference type="PROSITE" id="PS50113">
    <property type="entry name" value="PAC"/>
    <property type="match status" value="1"/>
</dbReference>
<feature type="domain" description="Response regulatory" evidence="16">
    <location>
        <begin position="647"/>
        <end position="760"/>
    </location>
</feature>
<keyword evidence="4 12" id="KW-0597">Phosphoprotein</keyword>
<keyword evidence="7" id="KW-0418">Kinase</keyword>
<keyword evidence="10 13" id="KW-0472">Membrane</keyword>
<feature type="transmembrane region" description="Helical" evidence="13">
    <location>
        <begin position="87"/>
        <end position="108"/>
    </location>
</feature>
<gene>
    <name evidence="20" type="ORF">GCM10011390_22290</name>
</gene>
<evidence type="ECO:0000256" key="9">
    <source>
        <dbReference type="ARBA" id="ARBA00023012"/>
    </source>
</evidence>
<evidence type="ECO:0000256" key="8">
    <source>
        <dbReference type="ARBA" id="ARBA00022840"/>
    </source>
</evidence>
<protein>
    <recommendedName>
        <fullName evidence="3">histidine kinase</fullName>
        <ecNumber evidence="3">2.7.13.3</ecNumber>
    </recommendedName>
</protein>
<dbReference type="GO" id="GO:0000155">
    <property type="term" value="F:phosphorelay sensor kinase activity"/>
    <property type="evidence" value="ECO:0007669"/>
    <property type="project" value="InterPro"/>
</dbReference>
<evidence type="ECO:0000256" key="11">
    <source>
        <dbReference type="ARBA" id="ARBA00023306"/>
    </source>
</evidence>
<dbReference type="SUPFAM" id="SSF55785">
    <property type="entry name" value="PYP-like sensor domain (PAS domain)"/>
    <property type="match status" value="1"/>
</dbReference>
<feature type="transmembrane region" description="Helical" evidence="13">
    <location>
        <begin position="18"/>
        <end position="38"/>
    </location>
</feature>
<comment type="catalytic activity">
    <reaction evidence="1">
        <text>ATP + protein L-histidine = ADP + protein N-phospho-L-histidine.</text>
        <dbReference type="EC" id="2.7.13.3"/>
    </reaction>
</comment>
<dbReference type="PANTHER" id="PTHR43047">
    <property type="entry name" value="TWO-COMPONENT HISTIDINE PROTEIN KINASE"/>
    <property type="match status" value="1"/>
</dbReference>
<evidence type="ECO:0000313" key="20">
    <source>
        <dbReference type="EMBL" id="GGE02978.1"/>
    </source>
</evidence>
<dbReference type="PROSITE" id="PS50112">
    <property type="entry name" value="PAS"/>
    <property type="match status" value="1"/>
</dbReference>
<feature type="transmembrane region" description="Helical" evidence="13">
    <location>
        <begin position="50"/>
        <end position="75"/>
    </location>
</feature>
<comment type="subcellular location">
    <subcellularLocation>
        <location evidence="2">Membrane</location>
    </subcellularLocation>
</comment>
<dbReference type="SUPFAM" id="SSF55874">
    <property type="entry name" value="ATPase domain of HSP90 chaperone/DNA topoisomerase II/histidine kinase"/>
    <property type="match status" value="1"/>
</dbReference>
<name>A0A916ZLC2_9HYPH</name>
<dbReference type="SUPFAM" id="SSF52172">
    <property type="entry name" value="CheY-like"/>
    <property type="match status" value="2"/>
</dbReference>
<dbReference type="InterPro" id="IPR036890">
    <property type="entry name" value="HATPase_C_sf"/>
</dbReference>
<dbReference type="CDD" id="cd16922">
    <property type="entry name" value="HATPase_EvgS-ArcB-TorS-like"/>
    <property type="match status" value="1"/>
</dbReference>
<evidence type="ECO:0000259" key="19">
    <source>
        <dbReference type="PROSITE" id="PS50924"/>
    </source>
</evidence>
<dbReference type="InterPro" id="IPR000014">
    <property type="entry name" value="PAS"/>
</dbReference>
<evidence type="ECO:0000259" key="15">
    <source>
        <dbReference type="PROSITE" id="PS50109"/>
    </source>
</evidence>
<feature type="domain" description="PAS" evidence="17">
    <location>
        <begin position="257"/>
        <end position="327"/>
    </location>
</feature>
<dbReference type="Pfam" id="PF00512">
    <property type="entry name" value="HisKA"/>
    <property type="match status" value="1"/>
</dbReference>
<dbReference type="InterPro" id="IPR036097">
    <property type="entry name" value="HisK_dim/P_sf"/>
</dbReference>
<feature type="modified residue" description="4-aspartylphosphate" evidence="12">
    <location>
        <position position="696"/>
    </location>
</feature>
<dbReference type="GO" id="GO:0005886">
    <property type="term" value="C:plasma membrane"/>
    <property type="evidence" value="ECO:0007669"/>
    <property type="project" value="TreeGrafter"/>
</dbReference>
<dbReference type="Pfam" id="PF03707">
    <property type="entry name" value="MHYT"/>
    <property type="match status" value="3"/>
</dbReference>
<dbReference type="PROSITE" id="PS50924">
    <property type="entry name" value="MHYT"/>
    <property type="match status" value="1"/>
</dbReference>
<dbReference type="InterPro" id="IPR000700">
    <property type="entry name" value="PAS-assoc_C"/>
</dbReference>
<feature type="domain" description="PAC" evidence="18">
    <location>
        <begin position="330"/>
        <end position="382"/>
    </location>
</feature>
<dbReference type="SMART" id="SM00387">
    <property type="entry name" value="HATPase_c"/>
    <property type="match status" value="1"/>
</dbReference>
<keyword evidence="21" id="KW-1185">Reference proteome</keyword>
<organism evidence="20 21">
    <name type="scientific">Aureimonas endophytica</name>
    <dbReference type="NCBI Taxonomy" id="2027858"/>
    <lineage>
        <taxon>Bacteria</taxon>
        <taxon>Pseudomonadati</taxon>
        <taxon>Pseudomonadota</taxon>
        <taxon>Alphaproteobacteria</taxon>
        <taxon>Hyphomicrobiales</taxon>
        <taxon>Aurantimonadaceae</taxon>
        <taxon>Aureimonas</taxon>
    </lineage>
</organism>
<evidence type="ECO:0000256" key="5">
    <source>
        <dbReference type="ARBA" id="ARBA00022679"/>
    </source>
</evidence>
<feature type="transmembrane region" description="Helical" evidence="13">
    <location>
        <begin position="224"/>
        <end position="245"/>
    </location>
</feature>
<keyword evidence="13" id="KW-0812">Transmembrane</keyword>
<dbReference type="InterPro" id="IPR013655">
    <property type="entry name" value="PAS_fold_3"/>
</dbReference>
<dbReference type="InterPro" id="IPR001789">
    <property type="entry name" value="Sig_transdc_resp-reg_receiver"/>
</dbReference>
<dbReference type="FunFam" id="1.10.287.130:FF:000038">
    <property type="entry name" value="Sensory transduction histidine kinase"/>
    <property type="match status" value="1"/>
</dbReference>
<evidence type="ECO:0000313" key="21">
    <source>
        <dbReference type="Proteomes" id="UP000644699"/>
    </source>
</evidence>
<dbReference type="CDD" id="cd00082">
    <property type="entry name" value="HisKA"/>
    <property type="match status" value="1"/>
</dbReference>
<evidence type="ECO:0000259" key="17">
    <source>
        <dbReference type="PROSITE" id="PS50112"/>
    </source>
</evidence>
<keyword evidence="9" id="KW-0902">Two-component regulatory system</keyword>
<evidence type="ECO:0000256" key="4">
    <source>
        <dbReference type="ARBA" id="ARBA00022553"/>
    </source>
</evidence>
<evidence type="ECO:0000259" key="18">
    <source>
        <dbReference type="PROSITE" id="PS50113"/>
    </source>
</evidence>
<dbReference type="Gene3D" id="3.30.450.20">
    <property type="entry name" value="PAS domain"/>
    <property type="match status" value="1"/>
</dbReference>
<dbReference type="PROSITE" id="PS50110">
    <property type="entry name" value="RESPONSE_REGULATORY"/>
    <property type="match status" value="2"/>
</dbReference>
<dbReference type="PRINTS" id="PR00344">
    <property type="entry name" value="BCTRLSENSOR"/>
</dbReference>
<dbReference type="NCBIfam" id="TIGR00229">
    <property type="entry name" value="sensory_box"/>
    <property type="match status" value="1"/>
</dbReference>
<dbReference type="Gene3D" id="3.40.50.2300">
    <property type="match status" value="2"/>
</dbReference>
<dbReference type="SMART" id="SM00086">
    <property type="entry name" value="PAC"/>
    <property type="match status" value="1"/>
</dbReference>
<reference evidence="20" key="1">
    <citation type="journal article" date="2014" name="Int. J. Syst. Evol. Microbiol.">
        <title>Complete genome sequence of Corynebacterium casei LMG S-19264T (=DSM 44701T), isolated from a smear-ripened cheese.</title>
        <authorList>
            <consortium name="US DOE Joint Genome Institute (JGI-PGF)"/>
            <person name="Walter F."/>
            <person name="Albersmeier A."/>
            <person name="Kalinowski J."/>
            <person name="Ruckert C."/>
        </authorList>
    </citation>
    <scope>NUCLEOTIDE SEQUENCE</scope>
    <source>
        <strain evidence="20">CGMCC 1.15367</strain>
    </source>
</reference>
<keyword evidence="5" id="KW-0808">Transferase</keyword>
<evidence type="ECO:0000256" key="2">
    <source>
        <dbReference type="ARBA" id="ARBA00004370"/>
    </source>
</evidence>
<dbReference type="SMART" id="SM00388">
    <property type="entry name" value="HisKA"/>
    <property type="match status" value="1"/>
</dbReference>
<dbReference type="EMBL" id="BMIQ01000003">
    <property type="protein sequence ID" value="GGE02978.1"/>
    <property type="molecule type" value="Genomic_DNA"/>
</dbReference>
<dbReference type="InterPro" id="IPR005330">
    <property type="entry name" value="MHYT_dom"/>
</dbReference>
<dbReference type="SUPFAM" id="SSF47384">
    <property type="entry name" value="Homodimeric domain of signal transducing histidine kinase"/>
    <property type="match status" value="1"/>
</dbReference>
<dbReference type="InterPro" id="IPR001610">
    <property type="entry name" value="PAC"/>
</dbReference>
<feature type="modified residue" description="4-aspartylphosphate" evidence="12">
    <location>
        <position position="814"/>
    </location>
</feature>
<dbReference type="Gene3D" id="3.30.565.10">
    <property type="entry name" value="Histidine kinase-like ATPase, C-terminal domain"/>
    <property type="match status" value="1"/>
</dbReference>
<feature type="coiled-coil region" evidence="14">
    <location>
        <begin position="373"/>
        <end position="400"/>
    </location>
</feature>
<comment type="caution">
    <text evidence="20">The sequence shown here is derived from an EMBL/GenBank/DDBJ whole genome shotgun (WGS) entry which is preliminary data.</text>
</comment>
<keyword evidence="6" id="KW-0547">Nucleotide-binding</keyword>
<dbReference type="PROSITE" id="PS50109">
    <property type="entry name" value="HIS_KIN"/>
    <property type="match status" value="1"/>
</dbReference>
<keyword evidence="13" id="KW-1133">Transmembrane helix</keyword>
<feature type="transmembrane region" description="Helical" evidence="13">
    <location>
        <begin position="149"/>
        <end position="170"/>
    </location>
</feature>
<dbReference type="CDD" id="cd00130">
    <property type="entry name" value="PAS"/>
    <property type="match status" value="1"/>
</dbReference>
<evidence type="ECO:0000256" key="13">
    <source>
        <dbReference type="PROSITE-ProRule" id="PRU00244"/>
    </source>
</evidence>
<accession>A0A916ZLC2</accession>
<keyword evidence="14" id="KW-0175">Coiled coil</keyword>
<dbReference type="SMART" id="SM00448">
    <property type="entry name" value="REC"/>
    <property type="match status" value="2"/>
</dbReference>
<feature type="domain" description="MHYT" evidence="19">
    <location>
        <begin position="15"/>
        <end position="203"/>
    </location>
</feature>
<keyword evidence="8" id="KW-0067">ATP-binding</keyword>
<dbReference type="InterPro" id="IPR003661">
    <property type="entry name" value="HisK_dim/P_dom"/>
</dbReference>
<evidence type="ECO:0000259" key="16">
    <source>
        <dbReference type="PROSITE" id="PS50110"/>
    </source>
</evidence>
<evidence type="ECO:0000256" key="10">
    <source>
        <dbReference type="ARBA" id="ARBA00023136"/>
    </source>
</evidence>
<dbReference type="AlphaFoldDB" id="A0A916ZLC2"/>
<dbReference type="Pfam" id="PF02518">
    <property type="entry name" value="HATPase_c"/>
    <property type="match status" value="1"/>
</dbReference>
<evidence type="ECO:0000256" key="12">
    <source>
        <dbReference type="PROSITE-ProRule" id="PRU00169"/>
    </source>
</evidence>
<dbReference type="EC" id="2.7.13.3" evidence="3"/>
<dbReference type="GO" id="GO:0009927">
    <property type="term" value="F:histidine phosphotransfer kinase activity"/>
    <property type="evidence" value="ECO:0007669"/>
    <property type="project" value="TreeGrafter"/>
</dbReference>
<dbReference type="InterPro" id="IPR011006">
    <property type="entry name" value="CheY-like_superfamily"/>
</dbReference>
<dbReference type="Pfam" id="PF08447">
    <property type="entry name" value="PAS_3"/>
    <property type="match status" value="1"/>
</dbReference>
<dbReference type="InterPro" id="IPR004358">
    <property type="entry name" value="Sig_transdc_His_kin-like_C"/>
</dbReference>
<dbReference type="Proteomes" id="UP000644699">
    <property type="component" value="Unassembled WGS sequence"/>
</dbReference>
<reference evidence="20" key="2">
    <citation type="submission" date="2020-09" db="EMBL/GenBank/DDBJ databases">
        <authorList>
            <person name="Sun Q."/>
            <person name="Zhou Y."/>
        </authorList>
    </citation>
    <scope>NUCLEOTIDE SEQUENCE</scope>
    <source>
        <strain evidence="20">CGMCC 1.15367</strain>
    </source>
</reference>
<dbReference type="Pfam" id="PF00072">
    <property type="entry name" value="Response_reg"/>
    <property type="match status" value="2"/>
</dbReference>
<feature type="domain" description="Histidine kinase" evidence="15">
    <location>
        <begin position="400"/>
        <end position="619"/>
    </location>
</feature>
<dbReference type="PANTHER" id="PTHR43047:SF72">
    <property type="entry name" value="OSMOSENSING HISTIDINE PROTEIN KINASE SLN1"/>
    <property type="match status" value="1"/>
</dbReference>